<proteinExistence type="predicted"/>
<reference evidence="1" key="1">
    <citation type="journal article" date="2015" name="Nature">
        <title>Complex archaea that bridge the gap between prokaryotes and eukaryotes.</title>
        <authorList>
            <person name="Spang A."/>
            <person name="Saw J.H."/>
            <person name="Jorgensen S.L."/>
            <person name="Zaremba-Niedzwiedzka K."/>
            <person name="Martijn J."/>
            <person name="Lind A.E."/>
            <person name="van Eijk R."/>
            <person name="Schleper C."/>
            <person name="Guy L."/>
            <person name="Ettema T.J."/>
        </authorList>
    </citation>
    <scope>NUCLEOTIDE SEQUENCE</scope>
</reference>
<name>A0A0F9PAP6_9ZZZZ</name>
<dbReference type="AlphaFoldDB" id="A0A0F9PAP6"/>
<gene>
    <name evidence="1" type="ORF">LCGC14_0923720</name>
</gene>
<protein>
    <submittedName>
        <fullName evidence="1">Uncharacterized protein</fullName>
    </submittedName>
</protein>
<dbReference type="EMBL" id="LAZR01003133">
    <property type="protein sequence ID" value="KKN21597.1"/>
    <property type="molecule type" value="Genomic_DNA"/>
</dbReference>
<sequence>MGLDMYLNKRTYVQRWEHQEKNFEITALFGGEQSHIDSERVSYVEEQIGYWRKANAIHAWFVEHVQNGVDDCGKYDVSKENLQELLDAVNEVLAKVKLEKGIIQSGSTLKAGETEFKPNFEAGETIVDTSKAEELLPTQAGFFFGSQDYDEYYHADLVETKEICAVALKEIEHASISYRSSW</sequence>
<accession>A0A0F9PAP6</accession>
<organism evidence="1">
    <name type="scientific">marine sediment metagenome</name>
    <dbReference type="NCBI Taxonomy" id="412755"/>
    <lineage>
        <taxon>unclassified sequences</taxon>
        <taxon>metagenomes</taxon>
        <taxon>ecological metagenomes</taxon>
    </lineage>
</organism>
<comment type="caution">
    <text evidence="1">The sequence shown here is derived from an EMBL/GenBank/DDBJ whole genome shotgun (WGS) entry which is preliminary data.</text>
</comment>
<evidence type="ECO:0000313" key="1">
    <source>
        <dbReference type="EMBL" id="KKN21597.1"/>
    </source>
</evidence>